<reference evidence="14" key="2">
    <citation type="submission" date="2020-09" db="EMBL/GenBank/DDBJ databases">
        <authorList>
            <person name="Sun Q."/>
            <person name="Zhou Y."/>
        </authorList>
    </citation>
    <scope>NUCLEOTIDE SEQUENCE</scope>
    <source>
        <strain evidence="14">CGMCC 1.15254</strain>
    </source>
</reference>
<evidence type="ECO:0000256" key="12">
    <source>
        <dbReference type="ARBA" id="ARBA00029757"/>
    </source>
</evidence>
<evidence type="ECO:0000256" key="1">
    <source>
        <dbReference type="ARBA" id="ARBA00002274"/>
    </source>
</evidence>
<feature type="binding site" evidence="13">
    <location>
        <begin position="54"/>
        <end position="61"/>
    </location>
    <ligand>
        <name>ATP</name>
        <dbReference type="ChEBI" id="CHEBI:30616"/>
    </ligand>
</feature>
<evidence type="ECO:0000256" key="13">
    <source>
        <dbReference type="HAMAP-Rule" id="MF_00409"/>
    </source>
</evidence>
<evidence type="ECO:0000256" key="6">
    <source>
        <dbReference type="ARBA" id="ARBA00022556"/>
    </source>
</evidence>
<dbReference type="HAMAP" id="MF_00409">
    <property type="entry name" value="LpxK"/>
    <property type="match status" value="1"/>
</dbReference>
<keyword evidence="10 13" id="KW-0067">ATP-binding</keyword>
<proteinExistence type="inferred from homology"/>
<keyword evidence="5 13" id="KW-0444">Lipid biosynthesis</keyword>
<name>A0A917C3B3_9PROT</name>
<evidence type="ECO:0000313" key="15">
    <source>
        <dbReference type="Proteomes" id="UP000632498"/>
    </source>
</evidence>
<dbReference type="PANTHER" id="PTHR42724:SF1">
    <property type="entry name" value="TETRAACYLDISACCHARIDE 4'-KINASE, MITOCHONDRIAL-RELATED"/>
    <property type="match status" value="1"/>
</dbReference>
<keyword evidence="15" id="KW-1185">Reference proteome</keyword>
<keyword evidence="8 13" id="KW-0547">Nucleotide-binding</keyword>
<dbReference type="GO" id="GO:0009245">
    <property type="term" value="P:lipid A biosynthetic process"/>
    <property type="evidence" value="ECO:0007669"/>
    <property type="project" value="UniProtKB-UniRule"/>
</dbReference>
<comment type="pathway">
    <text evidence="2 13">Glycolipid biosynthesis; lipid IV(A) biosynthesis; lipid IV(A) from (3R)-3-hydroxytetradecanoyl-[acyl-carrier-protein] and UDP-N-acetyl-alpha-D-glucosamine: step 6/6.</text>
</comment>
<dbReference type="GO" id="GO:0005524">
    <property type="term" value="F:ATP binding"/>
    <property type="evidence" value="ECO:0007669"/>
    <property type="project" value="UniProtKB-UniRule"/>
</dbReference>
<dbReference type="GO" id="GO:0005886">
    <property type="term" value="C:plasma membrane"/>
    <property type="evidence" value="ECO:0007669"/>
    <property type="project" value="TreeGrafter"/>
</dbReference>
<evidence type="ECO:0000256" key="11">
    <source>
        <dbReference type="ARBA" id="ARBA00023098"/>
    </source>
</evidence>
<keyword evidence="11 13" id="KW-0443">Lipid metabolism</keyword>
<dbReference type="NCBIfam" id="TIGR00682">
    <property type="entry name" value="lpxK"/>
    <property type="match status" value="1"/>
</dbReference>
<comment type="similarity">
    <text evidence="13">Belongs to the LpxK family.</text>
</comment>
<dbReference type="Pfam" id="PF02606">
    <property type="entry name" value="LpxK"/>
    <property type="match status" value="1"/>
</dbReference>
<dbReference type="RefSeq" id="WP_188665678.1">
    <property type="nucleotide sequence ID" value="NZ_BMHV01000018.1"/>
</dbReference>
<organism evidence="14 15">
    <name type="scientific">Terasakiella brassicae</name>
    <dbReference type="NCBI Taxonomy" id="1634917"/>
    <lineage>
        <taxon>Bacteria</taxon>
        <taxon>Pseudomonadati</taxon>
        <taxon>Pseudomonadota</taxon>
        <taxon>Alphaproteobacteria</taxon>
        <taxon>Rhodospirillales</taxon>
        <taxon>Terasakiellaceae</taxon>
        <taxon>Terasakiella</taxon>
    </lineage>
</organism>
<evidence type="ECO:0000256" key="4">
    <source>
        <dbReference type="ARBA" id="ARBA00016436"/>
    </source>
</evidence>
<dbReference type="AlphaFoldDB" id="A0A917C3B3"/>
<sequence length="327" mass="35973">MKQAPSFWAYGYNSLWATLLSPLACLYNKVTRTRAERPARWKAPIPVICIGNLTMGGAGKTPTAMAIAQYLQTAGKNPYFLSRGFGGHMKGPLMVGGHGTHEVGDEPLLLKEIAPVCVSRDRVAGAKLCVKKGADVIIMDDGFQNSHLHKDVSLLVVDGGYGHGNEKVFPAGPLRESLQSGLQRADGLVLIGADITGALERVQKIRADIPVLQAYIQPLERPDLVGRKVLAFAGIGRPEKFFETLRTMDCDLLDCVPFPDHHPYLIDDIRPLRDRAKLAGARLITTRKDYMRLPKEFAQEVDVIKISLVWQRVDMLKAVLSKITDPA</sequence>
<evidence type="ECO:0000256" key="10">
    <source>
        <dbReference type="ARBA" id="ARBA00022840"/>
    </source>
</evidence>
<evidence type="ECO:0000256" key="7">
    <source>
        <dbReference type="ARBA" id="ARBA00022679"/>
    </source>
</evidence>
<evidence type="ECO:0000256" key="8">
    <source>
        <dbReference type="ARBA" id="ARBA00022741"/>
    </source>
</evidence>
<keyword evidence="6 13" id="KW-0441">Lipid A biosynthesis</keyword>
<dbReference type="EC" id="2.7.1.130" evidence="3 13"/>
<gene>
    <name evidence="13 14" type="primary">lpxK</name>
    <name evidence="14" type="ORF">GCM10011332_24780</name>
</gene>
<dbReference type="GO" id="GO:0009244">
    <property type="term" value="P:lipopolysaccharide core region biosynthetic process"/>
    <property type="evidence" value="ECO:0007669"/>
    <property type="project" value="TreeGrafter"/>
</dbReference>
<dbReference type="SUPFAM" id="SSF52540">
    <property type="entry name" value="P-loop containing nucleoside triphosphate hydrolases"/>
    <property type="match status" value="1"/>
</dbReference>
<evidence type="ECO:0000313" key="14">
    <source>
        <dbReference type="EMBL" id="GGF69714.1"/>
    </source>
</evidence>
<accession>A0A917C3B3</accession>
<dbReference type="PANTHER" id="PTHR42724">
    <property type="entry name" value="TETRAACYLDISACCHARIDE 4'-KINASE"/>
    <property type="match status" value="1"/>
</dbReference>
<keyword evidence="9 13" id="KW-0418">Kinase</keyword>
<comment type="function">
    <text evidence="1 13">Transfers the gamma-phosphate of ATP to the 4'-position of a tetraacyldisaccharide 1-phosphate intermediate (termed DS-1-P) to form tetraacyldisaccharide 1,4'-bis-phosphate (lipid IVA).</text>
</comment>
<evidence type="ECO:0000256" key="9">
    <source>
        <dbReference type="ARBA" id="ARBA00022777"/>
    </source>
</evidence>
<dbReference type="EMBL" id="BMHV01000018">
    <property type="protein sequence ID" value="GGF69714.1"/>
    <property type="molecule type" value="Genomic_DNA"/>
</dbReference>
<reference evidence="14" key="1">
    <citation type="journal article" date="2014" name="Int. J. Syst. Evol. Microbiol.">
        <title>Complete genome sequence of Corynebacterium casei LMG S-19264T (=DSM 44701T), isolated from a smear-ripened cheese.</title>
        <authorList>
            <consortium name="US DOE Joint Genome Institute (JGI-PGF)"/>
            <person name="Walter F."/>
            <person name="Albersmeier A."/>
            <person name="Kalinowski J."/>
            <person name="Ruckert C."/>
        </authorList>
    </citation>
    <scope>NUCLEOTIDE SEQUENCE</scope>
    <source>
        <strain evidence="14">CGMCC 1.15254</strain>
    </source>
</reference>
<dbReference type="GO" id="GO:0009029">
    <property type="term" value="F:lipid-A 4'-kinase activity"/>
    <property type="evidence" value="ECO:0007669"/>
    <property type="project" value="UniProtKB-UniRule"/>
</dbReference>
<dbReference type="InterPro" id="IPR027417">
    <property type="entry name" value="P-loop_NTPase"/>
</dbReference>
<evidence type="ECO:0000256" key="5">
    <source>
        <dbReference type="ARBA" id="ARBA00022516"/>
    </source>
</evidence>
<evidence type="ECO:0000256" key="2">
    <source>
        <dbReference type="ARBA" id="ARBA00004870"/>
    </source>
</evidence>
<keyword evidence="7 13" id="KW-0808">Transferase</keyword>
<protein>
    <recommendedName>
        <fullName evidence="4 13">Tetraacyldisaccharide 4'-kinase</fullName>
        <ecNumber evidence="3 13">2.7.1.130</ecNumber>
    </recommendedName>
    <alternativeName>
        <fullName evidence="12 13">Lipid A 4'-kinase</fullName>
    </alternativeName>
</protein>
<comment type="caution">
    <text evidence="14">The sequence shown here is derived from an EMBL/GenBank/DDBJ whole genome shotgun (WGS) entry which is preliminary data.</text>
</comment>
<comment type="catalytic activity">
    <reaction evidence="13">
        <text>a lipid A disaccharide + ATP = a lipid IVA + ADP + H(+)</text>
        <dbReference type="Rhea" id="RHEA:67840"/>
        <dbReference type="ChEBI" id="CHEBI:15378"/>
        <dbReference type="ChEBI" id="CHEBI:30616"/>
        <dbReference type="ChEBI" id="CHEBI:176343"/>
        <dbReference type="ChEBI" id="CHEBI:176425"/>
        <dbReference type="ChEBI" id="CHEBI:456216"/>
        <dbReference type="EC" id="2.7.1.130"/>
    </reaction>
</comment>
<dbReference type="Proteomes" id="UP000632498">
    <property type="component" value="Unassembled WGS sequence"/>
</dbReference>
<dbReference type="InterPro" id="IPR003758">
    <property type="entry name" value="LpxK"/>
</dbReference>
<evidence type="ECO:0000256" key="3">
    <source>
        <dbReference type="ARBA" id="ARBA00012071"/>
    </source>
</evidence>